<dbReference type="Proteomes" id="UP000195557">
    <property type="component" value="Unassembled WGS sequence"/>
</dbReference>
<dbReference type="AlphaFoldDB" id="Q00UD2"/>
<dbReference type="InterPro" id="IPR004821">
    <property type="entry name" value="Cyt_trans-like"/>
</dbReference>
<dbReference type="EMBL" id="KZ155825">
    <property type="protein sequence ID" value="OUS44271.1"/>
    <property type="molecule type" value="Genomic_DNA"/>
</dbReference>
<dbReference type="Pfam" id="PF01467">
    <property type="entry name" value="CTP_transf_like"/>
    <property type="match status" value="1"/>
</dbReference>
<dbReference type="Proteomes" id="UP000009170">
    <property type="component" value="Unassembled WGS sequence"/>
</dbReference>
<evidence type="ECO:0000259" key="1">
    <source>
        <dbReference type="Pfam" id="PF01467"/>
    </source>
</evidence>
<dbReference type="PANTHER" id="PTHR10695:SF46">
    <property type="entry name" value="BIFUNCTIONAL COENZYME A SYNTHASE-RELATED"/>
    <property type="match status" value="1"/>
</dbReference>
<dbReference type="Gene3D" id="3.40.50.620">
    <property type="entry name" value="HUPs"/>
    <property type="match status" value="1"/>
</dbReference>
<dbReference type="EMBL" id="CAID01000016">
    <property type="protein sequence ID" value="CAL58117.1"/>
    <property type="molecule type" value="Genomic_DNA"/>
</dbReference>
<dbReference type="SUPFAM" id="SSF52374">
    <property type="entry name" value="Nucleotidylyl transferase"/>
    <property type="match status" value="1"/>
</dbReference>
<dbReference type="OMA" id="WASMRSE"/>
<gene>
    <name evidence="3" type="ORF">BE221DRAFT_193720</name>
    <name evidence="2" type="ORF">OT_ostta16g01150</name>
</gene>
<dbReference type="GeneID" id="9830942"/>
<dbReference type="KEGG" id="ota:OT_ostta16g01150"/>
<keyword evidence="4" id="KW-1185">Reference proteome</keyword>
<reference evidence="3" key="3">
    <citation type="submission" date="2017-04" db="EMBL/GenBank/DDBJ databases">
        <title>Population genomics of picophytoplankton unveils novel chromosome hypervariability.</title>
        <authorList>
            <consortium name="DOE Joint Genome Institute"/>
            <person name="Blanc-Mathieu R."/>
            <person name="Krasovec M."/>
            <person name="Hebrard M."/>
            <person name="Yau S."/>
            <person name="Desgranges E."/>
            <person name="Martin J."/>
            <person name="Schackwitz W."/>
            <person name="Kuo A."/>
            <person name="Salin G."/>
            <person name="Donnadieu C."/>
            <person name="Desdevises Y."/>
            <person name="Sanchez-Ferandin S."/>
            <person name="Moreau H."/>
            <person name="Rivals E."/>
            <person name="Grigoriev I.V."/>
            <person name="Grimsley N."/>
            <person name="Eyre-Walker A."/>
            <person name="Piganeau G."/>
        </authorList>
    </citation>
    <scope>NUCLEOTIDE SEQUENCE [LARGE SCALE GENOMIC DNA]</scope>
    <source>
        <strain evidence="3">RCC 1115</strain>
    </source>
</reference>
<dbReference type="RefSeq" id="XP_003083568.1">
    <property type="nucleotide sequence ID" value="XM_003083520.1"/>
</dbReference>
<accession>A0A454XT98</accession>
<dbReference type="NCBIfam" id="NF001985">
    <property type="entry name" value="PRK00777.1"/>
    <property type="match status" value="1"/>
</dbReference>
<evidence type="ECO:0000313" key="4">
    <source>
        <dbReference type="Proteomes" id="UP000009170"/>
    </source>
</evidence>
<dbReference type="InterPro" id="IPR014729">
    <property type="entry name" value="Rossmann-like_a/b/a_fold"/>
</dbReference>
<evidence type="ECO:0000313" key="3">
    <source>
        <dbReference type="EMBL" id="OUS44271.1"/>
    </source>
</evidence>
<reference evidence="2 4" key="1">
    <citation type="journal article" date="2006" name="Proc. Natl. Acad. Sci. U.S.A.">
        <title>Genome analysis of the smallest free-living eukaryote Ostreococcus tauri unveils many unique features.</title>
        <authorList>
            <person name="Derelle E."/>
            <person name="Ferraz C."/>
            <person name="Rombauts S."/>
            <person name="Rouze P."/>
            <person name="Worden A.Z."/>
            <person name="Robbens S."/>
            <person name="Partensky F."/>
            <person name="Degroeve S."/>
            <person name="Echeynie S."/>
            <person name="Cooke R."/>
            <person name="Saeys Y."/>
            <person name="Wuyts J."/>
            <person name="Jabbari K."/>
            <person name="Bowler C."/>
            <person name="Panaud O."/>
            <person name="Piegu B."/>
            <person name="Ball S.G."/>
            <person name="Ral J.-P."/>
            <person name="Bouget F.-Y."/>
            <person name="Piganeau G."/>
            <person name="De Baets B."/>
            <person name="Picard A."/>
            <person name="Delseny M."/>
            <person name="Demaille J."/>
            <person name="Van de Peer Y."/>
            <person name="Moreau H."/>
        </authorList>
    </citation>
    <scope>NUCLEOTIDE SEQUENCE [LARGE SCALE GENOMIC DNA]</scope>
    <source>
        <strain evidence="2 4">OTTH0595</strain>
    </source>
</reference>
<dbReference type="NCBIfam" id="TIGR00125">
    <property type="entry name" value="cyt_tran_rel"/>
    <property type="match status" value="1"/>
</dbReference>
<dbReference type="FunCoup" id="Q00UD2">
    <property type="interactions" value="271"/>
</dbReference>
<dbReference type="GO" id="GO:0004140">
    <property type="term" value="F:dephospho-CoA kinase activity"/>
    <property type="evidence" value="ECO:0007669"/>
    <property type="project" value="TreeGrafter"/>
</dbReference>
<protein>
    <submittedName>
        <fullName evidence="2">Rossmann-like alpha/beta/alpha sandwich fold</fullName>
    </submittedName>
</protein>
<accession>A0A1Y5I493</accession>
<dbReference type="InParanoid" id="Q00UD2"/>
<evidence type="ECO:0000313" key="2">
    <source>
        <dbReference type="EMBL" id="CAL58117.1"/>
    </source>
</evidence>
<proteinExistence type="predicted"/>
<reference evidence="2" key="2">
    <citation type="journal article" date="2014" name="BMC Genomics">
        <title>An improved genome of the model marine alga Ostreococcus tauri unfolds by assessing Illumina de novo assemblies.</title>
        <authorList>
            <person name="Blanc-Mathieu R."/>
            <person name="Verhelst B."/>
            <person name="Derelle E."/>
            <person name="Rombauts S."/>
            <person name="Bouget F.Y."/>
            <person name="Carre I."/>
            <person name="Chateau A."/>
            <person name="Eyre-Walker A."/>
            <person name="Grimsley N."/>
            <person name="Moreau H."/>
            <person name="Piegu B."/>
            <person name="Rivals E."/>
            <person name="Schackwitz W."/>
            <person name="Van de Peer Y."/>
            <person name="Piganeau G."/>
        </authorList>
    </citation>
    <scope>NUCLEOTIDE SEQUENCE</scope>
    <source>
        <strain evidence="2">RCC4221</strain>
    </source>
</reference>
<sequence>MRARTNDDANASRVRIDWDVEEESTSAETLARAIERGARVALSASDGFRRAETIWKVYDVVGGIGDGRGDVILTHVATGASRGDLESVERSSGTSGADAAVVEAGRRARDRALAWASMRSESERATTSYDFTSNGTRKHVSVGGTFDRLHAGHRALLATAMRLVEPNGTLYVGVTSEALLRNKKYGELLEAYEDRADAVRAFLLECRDLSSPVDVRIGPLDEGPPLAATVREMSALVVSRETIVGAEALNDMRVEAGFDPLDIIVVDLIGASASGDGTKLSSTALRAADAAKNRPT</sequence>
<dbReference type="GO" id="GO:0015937">
    <property type="term" value="P:coenzyme A biosynthetic process"/>
    <property type="evidence" value="ECO:0007669"/>
    <property type="project" value="TreeGrafter"/>
</dbReference>
<feature type="domain" description="Cytidyltransferase-like" evidence="1">
    <location>
        <begin position="142"/>
        <end position="287"/>
    </location>
</feature>
<name>Q00UD2_OSTTA</name>
<accession>Q00UD2</accession>
<organism evidence="2 4">
    <name type="scientific">Ostreococcus tauri</name>
    <name type="common">Marine green alga</name>
    <dbReference type="NCBI Taxonomy" id="70448"/>
    <lineage>
        <taxon>Eukaryota</taxon>
        <taxon>Viridiplantae</taxon>
        <taxon>Chlorophyta</taxon>
        <taxon>Mamiellophyceae</taxon>
        <taxon>Mamiellales</taxon>
        <taxon>Bathycoccaceae</taxon>
        <taxon>Ostreococcus</taxon>
    </lineage>
</organism>
<dbReference type="PANTHER" id="PTHR10695">
    <property type="entry name" value="DEPHOSPHO-COA KINASE-RELATED"/>
    <property type="match status" value="1"/>
</dbReference>
<dbReference type="STRING" id="70448.Q00UD2"/>
<dbReference type="OrthoDB" id="27911at2759"/>